<feature type="transmembrane region" description="Helical" evidence="6">
    <location>
        <begin position="82"/>
        <end position="102"/>
    </location>
</feature>
<evidence type="ECO:0000256" key="6">
    <source>
        <dbReference type="SAM" id="Phobius"/>
    </source>
</evidence>
<keyword evidence="2" id="KW-1003">Cell membrane</keyword>
<feature type="transmembrane region" description="Helical" evidence="6">
    <location>
        <begin position="45"/>
        <end position="70"/>
    </location>
</feature>
<dbReference type="GO" id="GO:0005886">
    <property type="term" value="C:plasma membrane"/>
    <property type="evidence" value="ECO:0007669"/>
    <property type="project" value="UniProtKB-SubCell"/>
</dbReference>
<evidence type="ECO:0000256" key="1">
    <source>
        <dbReference type="ARBA" id="ARBA00004651"/>
    </source>
</evidence>
<comment type="subcellular location">
    <subcellularLocation>
        <location evidence="1">Cell membrane</location>
        <topology evidence="1">Multi-pass membrane protein</topology>
    </subcellularLocation>
</comment>
<dbReference type="PANTHER" id="PTHR30250">
    <property type="entry name" value="PST FAMILY PREDICTED COLANIC ACID TRANSPORTER"/>
    <property type="match status" value="1"/>
</dbReference>
<comment type="caution">
    <text evidence="7">The sequence shown here is derived from an EMBL/GenBank/DDBJ whole genome shotgun (WGS) entry which is preliminary data.</text>
</comment>
<dbReference type="EMBL" id="SGWZ01000004">
    <property type="protein sequence ID" value="RZS67480.1"/>
    <property type="molecule type" value="Genomic_DNA"/>
</dbReference>
<dbReference type="PANTHER" id="PTHR30250:SF28">
    <property type="entry name" value="POLYSACCHARIDE BIOSYNTHESIS PROTEIN"/>
    <property type="match status" value="1"/>
</dbReference>
<dbReference type="InterPro" id="IPR050833">
    <property type="entry name" value="Poly_Biosynth_Transport"/>
</dbReference>
<gene>
    <name evidence="7" type="ORF">EV679_2701</name>
</gene>
<feature type="transmembrane region" description="Helical" evidence="6">
    <location>
        <begin position="396"/>
        <end position="415"/>
    </location>
</feature>
<evidence type="ECO:0000313" key="7">
    <source>
        <dbReference type="EMBL" id="RZS67480.1"/>
    </source>
</evidence>
<feature type="transmembrane region" description="Helical" evidence="6">
    <location>
        <begin position="302"/>
        <end position="328"/>
    </location>
</feature>
<feature type="transmembrane region" description="Helical" evidence="6">
    <location>
        <begin position="368"/>
        <end position="390"/>
    </location>
</feature>
<feature type="transmembrane region" description="Helical" evidence="6">
    <location>
        <begin position="262"/>
        <end position="281"/>
    </location>
</feature>
<keyword evidence="5 6" id="KW-0472">Membrane</keyword>
<protein>
    <submittedName>
        <fullName evidence="7">O-antigen/teichoic acid export membrane protein</fullName>
    </submittedName>
</protein>
<feature type="transmembrane region" description="Helical" evidence="6">
    <location>
        <begin position="171"/>
        <end position="192"/>
    </location>
</feature>
<evidence type="ECO:0000313" key="8">
    <source>
        <dbReference type="Proteomes" id="UP000292039"/>
    </source>
</evidence>
<feature type="transmembrane region" description="Helical" evidence="6">
    <location>
        <begin position="231"/>
        <end position="250"/>
    </location>
</feature>
<accession>A0A4V2EZS2</accession>
<keyword evidence="3 6" id="KW-0812">Transmembrane</keyword>
<evidence type="ECO:0000256" key="3">
    <source>
        <dbReference type="ARBA" id="ARBA00022692"/>
    </source>
</evidence>
<dbReference type="Proteomes" id="UP000292039">
    <property type="component" value="Unassembled WGS sequence"/>
</dbReference>
<evidence type="ECO:0000256" key="5">
    <source>
        <dbReference type="ARBA" id="ARBA00023136"/>
    </source>
</evidence>
<keyword evidence="4 6" id="KW-1133">Transmembrane helix</keyword>
<dbReference type="AlphaFoldDB" id="A0A4V2EZS2"/>
<sequence>MNFIKNKFIRNVILIATGTAGAQIISIIFAPLITRLYGPEAFGVLGTFVAVLAIMTPIAALTLPIAIVLPKDDNEAVGIAKLSFFLSLILSLAVAIVIIVAENDLIRLMNLEDVSNYLLLIPVAMFLNALQQIIQQWLIRKKQFKVSARIAVSQSFIVNVAKVGAGYFYPFGAVLIVITTLGNALYAVQLWLGEKKWVNKENKLKLKVETPDAKKIFLKYSDFPKFRAPQVFLNAISQSFPVLILAAFYGTSVAGYFTLSKTIISAPAVLLGISIGNVFYAQIVELINLGKNPVRIFQKSTAITFLIGVLPFGFVMIFGGEVFSFVFGEEWFWAGVYAKYVSVWMLFSLAARPAIALIPAIKMQGVFLFLEVFFTILKVMGFLVGIYIYNDPLSSVIIYSMISAFFYLFLYFLVLKRVNSSDLNYT</sequence>
<feature type="transmembrane region" description="Helical" evidence="6">
    <location>
        <begin position="12"/>
        <end position="33"/>
    </location>
</feature>
<name>A0A4V2EZS2_9BURK</name>
<proteinExistence type="predicted"/>
<evidence type="ECO:0000256" key="2">
    <source>
        <dbReference type="ARBA" id="ARBA00022475"/>
    </source>
</evidence>
<feature type="transmembrane region" description="Helical" evidence="6">
    <location>
        <begin position="340"/>
        <end position="361"/>
    </location>
</feature>
<dbReference type="Pfam" id="PF13440">
    <property type="entry name" value="Polysacc_synt_3"/>
    <property type="match status" value="1"/>
</dbReference>
<dbReference type="RefSeq" id="WP_130487483.1">
    <property type="nucleotide sequence ID" value="NZ_SGWZ01000004.1"/>
</dbReference>
<organism evidence="7 8">
    <name type="scientific">Kerstersia gyiorum</name>
    <dbReference type="NCBI Taxonomy" id="206506"/>
    <lineage>
        <taxon>Bacteria</taxon>
        <taxon>Pseudomonadati</taxon>
        <taxon>Pseudomonadota</taxon>
        <taxon>Betaproteobacteria</taxon>
        <taxon>Burkholderiales</taxon>
        <taxon>Alcaligenaceae</taxon>
        <taxon>Kerstersia</taxon>
    </lineage>
</organism>
<reference evidence="7 8" key="1">
    <citation type="submission" date="2019-02" db="EMBL/GenBank/DDBJ databases">
        <title>Genomic Encyclopedia of Type Strains, Phase IV (KMG-IV): sequencing the most valuable type-strain genomes for metagenomic binning, comparative biology and taxonomic classification.</title>
        <authorList>
            <person name="Goeker M."/>
        </authorList>
    </citation>
    <scope>NUCLEOTIDE SEQUENCE [LARGE SCALE GENOMIC DNA]</scope>
    <source>
        <strain evidence="7 8">DSM 16618</strain>
    </source>
</reference>
<evidence type="ECO:0000256" key="4">
    <source>
        <dbReference type="ARBA" id="ARBA00022989"/>
    </source>
</evidence>